<keyword evidence="3" id="KW-1185">Reference proteome</keyword>
<proteinExistence type="predicted"/>
<feature type="region of interest" description="Disordered" evidence="1">
    <location>
        <begin position="152"/>
        <end position="194"/>
    </location>
</feature>
<evidence type="ECO:0000313" key="3">
    <source>
        <dbReference type="Proteomes" id="UP000289738"/>
    </source>
</evidence>
<evidence type="ECO:0008006" key="4">
    <source>
        <dbReference type="Google" id="ProtNLM"/>
    </source>
</evidence>
<dbReference type="STRING" id="3818.A0A445ED43"/>
<evidence type="ECO:0000313" key="2">
    <source>
        <dbReference type="EMBL" id="RYR73195.1"/>
    </source>
</evidence>
<evidence type="ECO:0000256" key="1">
    <source>
        <dbReference type="SAM" id="MobiDB-lite"/>
    </source>
</evidence>
<protein>
    <recommendedName>
        <fullName evidence="4">NB-ARC domain-containing protein</fullName>
    </recommendedName>
</protein>
<sequence length="238" mass="26292">MGMGAIRKTTLAQLIYHDGKVKLNFDFRGTPLHEMPKGMRKLKSLQFLSSYIVGKCEENKIKELGALANLHESISITKLKNVVDSSKALEARMKASRGVDGGGHYAHVTDLHVTFIHHRLFLSHIVFSESYSCITSKVDDIKLQKIRIPNGWATSVTPGKRNGEERTRRSEGKEEEEKGGNRAAATAQLSLSPPSHRAVAKWPCMTSRAAAVVQPAPSPPSCCHCCCERTETREGGRR</sequence>
<reference evidence="2 3" key="1">
    <citation type="submission" date="2019-01" db="EMBL/GenBank/DDBJ databases">
        <title>Sequencing of cultivated peanut Arachis hypogaea provides insights into genome evolution and oil improvement.</title>
        <authorList>
            <person name="Chen X."/>
        </authorList>
    </citation>
    <scope>NUCLEOTIDE SEQUENCE [LARGE SCALE GENOMIC DNA]</scope>
    <source>
        <strain evidence="3">cv. Fuhuasheng</strain>
        <tissue evidence="2">Leaves</tissue>
    </source>
</reference>
<dbReference type="EMBL" id="SDMP01000002">
    <property type="protein sequence ID" value="RYR73195.1"/>
    <property type="molecule type" value="Genomic_DNA"/>
</dbReference>
<gene>
    <name evidence="2" type="ORF">Ahy_A02g007538</name>
</gene>
<comment type="caution">
    <text evidence="2">The sequence shown here is derived from an EMBL/GenBank/DDBJ whole genome shotgun (WGS) entry which is preliminary data.</text>
</comment>
<organism evidence="2 3">
    <name type="scientific">Arachis hypogaea</name>
    <name type="common">Peanut</name>
    <dbReference type="NCBI Taxonomy" id="3818"/>
    <lineage>
        <taxon>Eukaryota</taxon>
        <taxon>Viridiplantae</taxon>
        <taxon>Streptophyta</taxon>
        <taxon>Embryophyta</taxon>
        <taxon>Tracheophyta</taxon>
        <taxon>Spermatophyta</taxon>
        <taxon>Magnoliopsida</taxon>
        <taxon>eudicotyledons</taxon>
        <taxon>Gunneridae</taxon>
        <taxon>Pentapetalae</taxon>
        <taxon>rosids</taxon>
        <taxon>fabids</taxon>
        <taxon>Fabales</taxon>
        <taxon>Fabaceae</taxon>
        <taxon>Papilionoideae</taxon>
        <taxon>50 kb inversion clade</taxon>
        <taxon>dalbergioids sensu lato</taxon>
        <taxon>Dalbergieae</taxon>
        <taxon>Pterocarpus clade</taxon>
        <taxon>Arachis</taxon>
    </lineage>
</organism>
<accession>A0A445ED43</accession>
<dbReference type="Proteomes" id="UP000289738">
    <property type="component" value="Chromosome A02"/>
</dbReference>
<feature type="compositionally biased region" description="Basic and acidic residues" evidence="1">
    <location>
        <begin position="161"/>
        <end position="180"/>
    </location>
</feature>
<dbReference type="AlphaFoldDB" id="A0A445ED43"/>
<name>A0A445ED43_ARAHY</name>